<dbReference type="SMART" id="SM00960">
    <property type="entry name" value="Robl_LC7"/>
    <property type="match status" value="1"/>
</dbReference>
<dbReference type="Pfam" id="PF03259">
    <property type="entry name" value="Robl_LC7"/>
    <property type="match status" value="1"/>
</dbReference>
<dbReference type="Proteomes" id="UP000295431">
    <property type="component" value="Unassembled WGS sequence"/>
</dbReference>
<dbReference type="EMBL" id="SMJW01000248">
    <property type="protein sequence ID" value="TDC07173.1"/>
    <property type="molecule type" value="Genomic_DNA"/>
</dbReference>
<keyword evidence="3" id="KW-1185">Reference proteome</keyword>
<dbReference type="AlphaFoldDB" id="A0A4R4NHP5"/>
<organism evidence="2 3">
    <name type="scientific">Actinomadura bangladeshensis</name>
    <dbReference type="NCBI Taxonomy" id="453573"/>
    <lineage>
        <taxon>Bacteria</taxon>
        <taxon>Bacillati</taxon>
        <taxon>Actinomycetota</taxon>
        <taxon>Actinomycetes</taxon>
        <taxon>Streptosporangiales</taxon>
        <taxon>Thermomonosporaceae</taxon>
        <taxon>Actinomadura</taxon>
    </lineage>
</organism>
<dbReference type="Gene3D" id="3.30.450.30">
    <property type="entry name" value="Dynein light chain 2a, cytoplasmic"/>
    <property type="match status" value="1"/>
</dbReference>
<dbReference type="SUPFAM" id="SSF103196">
    <property type="entry name" value="Roadblock/LC7 domain"/>
    <property type="match status" value="1"/>
</dbReference>
<accession>A0A4R4NHP5</accession>
<dbReference type="InterPro" id="IPR053141">
    <property type="entry name" value="Mycobact_SerProt_Inhib_Rv3364c"/>
</dbReference>
<name>A0A4R4NHP5_9ACTN</name>
<dbReference type="PANTHER" id="PTHR36222">
    <property type="entry name" value="SERINE PROTEASE INHIBITOR RV3364C"/>
    <property type="match status" value="1"/>
</dbReference>
<evidence type="ECO:0000313" key="3">
    <source>
        <dbReference type="Proteomes" id="UP000295431"/>
    </source>
</evidence>
<evidence type="ECO:0000259" key="1">
    <source>
        <dbReference type="SMART" id="SM00960"/>
    </source>
</evidence>
<dbReference type="PANTHER" id="PTHR36222:SF1">
    <property type="entry name" value="SERINE PROTEASE INHIBITOR RV3364C"/>
    <property type="match status" value="1"/>
</dbReference>
<gene>
    <name evidence="2" type="ORF">E1284_32775</name>
</gene>
<evidence type="ECO:0000313" key="2">
    <source>
        <dbReference type="EMBL" id="TDC07173.1"/>
    </source>
</evidence>
<dbReference type="OrthoDB" id="3479808at2"/>
<dbReference type="InterPro" id="IPR004942">
    <property type="entry name" value="Roadblock/LAMTOR2_dom"/>
</dbReference>
<protein>
    <submittedName>
        <fullName evidence="2">Roadblock/LC7 domain-containing protein</fullName>
    </submittedName>
</protein>
<comment type="caution">
    <text evidence="2">The sequence shown here is derived from an EMBL/GenBank/DDBJ whole genome shotgun (WGS) entry which is preliminary data.</text>
</comment>
<sequence length="171" mass="17299">MMTPTPPATALGTAPPLHAAAVPAAEGLSWLLEEFTGRVTGVTGAMLVSRDGLKMAVSGLDTDGADRAAAWTSSLHSLARSAATLVGARDDGFRQAIIEDSSVLVFVMTADHAAAAGAGAEPGLVGSVLGVLAEPQADPGVVGYEMSRLVKSVAEHLTTATRDGRHIDGGR</sequence>
<reference evidence="2 3" key="1">
    <citation type="submission" date="2019-03" db="EMBL/GenBank/DDBJ databases">
        <title>Draft genome sequences of novel Actinobacteria.</title>
        <authorList>
            <person name="Sahin N."/>
            <person name="Ay H."/>
            <person name="Saygin H."/>
        </authorList>
    </citation>
    <scope>NUCLEOTIDE SEQUENCE [LARGE SCALE GENOMIC DNA]</scope>
    <source>
        <strain evidence="2 3">DSM 45347</strain>
    </source>
</reference>
<feature type="domain" description="Roadblock/LAMTOR2" evidence="1">
    <location>
        <begin position="29"/>
        <end position="133"/>
    </location>
</feature>
<proteinExistence type="predicted"/>